<evidence type="ECO:0000256" key="9">
    <source>
        <dbReference type="ARBA" id="ARBA00023065"/>
    </source>
</evidence>
<protein>
    <submittedName>
        <fullName evidence="14">Ion transporter</fullName>
    </submittedName>
</protein>
<keyword evidence="4 12" id="KW-0812">Transmembrane</keyword>
<gene>
    <name evidence="14" type="ORF">GZ085_10705</name>
</gene>
<evidence type="ECO:0000256" key="11">
    <source>
        <dbReference type="ARBA" id="ARBA00023303"/>
    </source>
</evidence>
<feature type="domain" description="Ion transport" evidence="13">
    <location>
        <begin position="23"/>
        <end position="247"/>
    </location>
</feature>
<dbReference type="GO" id="GO:0001508">
    <property type="term" value="P:action potential"/>
    <property type="evidence" value="ECO:0007669"/>
    <property type="project" value="TreeGrafter"/>
</dbReference>
<keyword evidence="10 12" id="KW-0472">Membrane</keyword>
<keyword evidence="11" id="KW-0407">Ion channel</keyword>
<evidence type="ECO:0000256" key="4">
    <source>
        <dbReference type="ARBA" id="ARBA00022692"/>
    </source>
</evidence>
<comment type="caution">
    <text evidence="14">The sequence shown here is derived from an EMBL/GenBank/DDBJ whole genome shotgun (WGS) entry which is preliminary data.</text>
</comment>
<dbReference type="InterPro" id="IPR028325">
    <property type="entry name" value="VG_K_chnl"/>
</dbReference>
<feature type="transmembrane region" description="Helical" evidence="12">
    <location>
        <begin position="92"/>
        <end position="115"/>
    </location>
</feature>
<feature type="transmembrane region" description="Helical" evidence="12">
    <location>
        <begin position="217"/>
        <end position="241"/>
    </location>
</feature>
<feature type="transmembrane region" description="Helical" evidence="12">
    <location>
        <begin position="52"/>
        <end position="71"/>
    </location>
</feature>
<dbReference type="PANTHER" id="PTHR11537:SF254">
    <property type="entry name" value="POTASSIUM VOLTAGE-GATED CHANNEL PROTEIN SHAB"/>
    <property type="match status" value="1"/>
</dbReference>
<evidence type="ECO:0000256" key="3">
    <source>
        <dbReference type="ARBA" id="ARBA00022538"/>
    </source>
</evidence>
<reference evidence="14 15" key="1">
    <citation type="submission" date="2019-09" db="EMBL/GenBank/DDBJ databases">
        <title>H2 Metabolism Revealed by Metagenomic Analysis in Subglacial Sediment of East Antarctica.</title>
        <authorList>
            <person name="Yang Z."/>
            <person name="Zhang Y."/>
            <person name="Lv Y."/>
            <person name="Yan W."/>
            <person name="Xiao X."/>
            <person name="Sun B."/>
            <person name="Ma H."/>
        </authorList>
    </citation>
    <scope>NUCLEOTIDE SEQUENCE [LARGE SCALE GENOMIC DNA]</scope>
    <source>
        <strain evidence="14">Bin2_2</strain>
    </source>
</reference>
<dbReference type="FunFam" id="1.10.287.70:FF:000028">
    <property type="entry name" value="potassium voltage-gated channel subfamily D member 3"/>
    <property type="match status" value="1"/>
</dbReference>
<evidence type="ECO:0000259" key="13">
    <source>
        <dbReference type="Pfam" id="PF00520"/>
    </source>
</evidence>
<organism evidence="14 15">
    <name type="scientific">Sulfuriferula multivorans</name>
    <dbReference type="NCBI Taxonomy" id="1559896"/>
    <lineage>
        <taxon>Bacteria</taxon>
        <taxon>Pseudomonadati</taxon>
        <taxon>Pseudomonadota</taxon>
        <taxon>Betaproteobacteria</taxon>
        <taxon>Nitrosomonadales</taxon>
        <taxon>Sulfuricellaceae</taxon>
        <taxon>Sulfuriferula</taxon>
    </lineage>
</organism>
<evidence type="ECO:0000313" key="14">
    <source>
        <dbReference type="EMBL" id="NDP48833.1"/>
    </source>
</evidence>
<evidence type="ECO:0000256" key="12">
    <source>
        <dbReference type="SAM" id="Phobius"/>
    </source>
</evidence>
<dbReference type="Gene3D" id="1.20.120.350">
    <property type="entry name" value="Voltage-gated potassium channels. Chain C"/>
    <property type="match status" value="1"/>
</dbReference>
<evidence type="ECO:0000256" key="5">
    <source>
        <dbReference type="ARBA" id="ARBA00022826"/>
    </source>
</evidence>
<evidence type="ECO:0000313" key="15">
    <source>
        <dbReference type="Proteomes" id="UP000483432"/>
    </source>
</evidence>
<feature type="transmembrane region" description="Helical" evidence="12">
    <location>
        <begin position="21"/>
        <end position="40"/>
    </location>
</feature>
<dbReference type="Gene3D" id="1.10.287.70">
    <property type="match status" value="1"/>
</dbReference>
<dbReference type="GO" id="GO:0005249">
    <property type="term" value="F:voltage-gated potassium channel activity"/>
    <property type="evidence" value="ECO:0007669"/>
    <property type="project" value="InterPro"/>
</dbReference>
<evidence type="ECO:0000256" key="8">
    <source>
        <dbReference type="ARBA" id="ARBA00022989"/>
    </source>
</evidence>
<dbReference type="Proteomes" id="UP000483432">
    <property type="component" value="Unassembled WGS sequence"/>
</dbReference>
<dbReference type="InterPro" id="IPR005821">
    <property type="entry name" value="Ion_trans_dom"/>
</dbReference>
<proteinExistence type="predicted"/>
<evidence type="ECO:0000256" key="6">
    <source>
        <dbReference type="ARBA" id="ARBA00022882"/>
    </source>
</evidence>
<dbReference type="Gene3D" id="1.20.5.110">
    <property type="match status" value="1"/>
</dbReference>
<sequence>MQIRNRVHEALSGTSTDRLTRLVSVALIALILLNVLAVMAESVESVRMEYGAWLTGFEWVSVAVFSLEYLLRLWSCTSLPRFKNPVTGRVRYIFTPMAIIDLLAILPALLMWTGVDLRVLRILRLTRMLRLAKLGRYSKALQMMGEVARQKREELVLSLMLMLLMLVVASSLIYLVENEQQPDVFSSIPASMWWGITTLTTVGYGDAYPMTVMGKLLGAAIAVMGIGLFALPAGIIASAFVELQSQQKAVASSVCPHCEKPLGGKSLRK</sequence>
<evidence type="ECO:0000256" key="10">
    <source>
        <dbReference type="ARBA" id="ARBA00023136"/>
    </source>
</evidence>
<dbReference type="GO" id="GO:0008076">
    <property type="term" value="C:voltage-gated potassium channel complex"/>
    <property type="evidence" value="ECO:0007669"/>
    <property type="project" value="InterPro"/>
</dbReference>
<feature type="transmembrane region" description="Helical" evidence="12">
    <location>
        <begin position="155"/>
        <end position="176"/>
    </location>
</feature>
<keyword evidence="2" id="KW-0813">Transport</keyword>
<feature type="transmembrane region" description="Helical" evidence="12">
    <location>
        <begin position="188"/>
        <end position="205"/>
    </location>
</feature>
<comment type="subcellular location">
    <subcellularLocation>
        <location evidence="1">Membrane</location>
        <topology evidence="1">Multi-pass membrane protein</topology>
    </subcellularLocation>
</comment>
<evidence type="ECO:0000256" key="1">
    <source>
        <dbReference type="ARBA" id="ARBA00004141"/>
    </source>
</evidence>
<dbReference type="EMBL" id="JAAFGW010000167">
    <property type="protein sequence ID" value="NDP48833.1"/>
    <property type="molecule type" value="Genomic_DNA"/>
</dbReference>
<keyword evidence="3" id="KW-0633">Potassium transport</keyword>
<keyword evidence="6" id="KW-0851">Voltage-gated channel</keyword>
<dbReference type="PRINTS" id="PR00169">
    <property type="entry name" value="KCHANNEL"/>
</dbReference>
<accession>A0A7C9P8X8</accession>
<keyword evidence="7" id="KW-0630">Potassium</keyword>
<keyword evidence="5" id="KW-0631">Potassium channel</keyword>
<evidence type="ECO:0000256" key="7">
    <source>
        <dbReference type="ARBA" id="ARBA00022958"/>
    </source>
</evidence>
<dbReference type="Pfam" id="PF00520">
    <property type="entry name" value="Ion_trans"/>
    <property type="match status" value="1"/>
</dbReference>
<dbReference type="SUPFAM" id="SSF81324">
    <property type="entry name" value="Voltage-gated potassium channels"/>
    <property type="match status" value="1"/>
</dbReference>
<dbReference type="InterPro" id="IPR027359">
    <property type="entry name" value="Volt_channel_dom_sf"/>
</dbReference>
<dbReference type="PANTHER" id="PTHR11537">
    <property type="entry name" value="VOLTAGE-GATED POTASSIUM CHANNEL"/>
    <property type="match status" value="1"/>
</dbReference>
<keyword evidence="8 12" id="KW-1133">Transmembrane helix</keyword>
<keyword evidence="9" id="KW-0406">Ion transport</keyword>
<evidence type="ECO:0000256" key="2">
    <source>
        <dbReference type="ARBA" id="ARBA00022448"/>
    </source>
</evidence>
<name>A0A7C9P8X8_9PROT</name>
<dbReference type="AlphaFoldDB" id="A0A7C9P8X8"/>